<feature type="transmembrane region" description="Helical" evidence="7">
    <location>
        <begin position="325"/>
        <end position="343"/>
    </location>
</feature>
<feature type="transmembrane region" description="Helical" evidence="7">
    <location>
        <begin position="116"/>
        <end position="136"/>
    </location>
</feature>
<dbReference type="PANTHER" id="PTHR30250">
    <property type="entry name" value="PST FAMILY PREDICTED COLANIC ACID TRANSPORTER"/>
    <property type="match status" value="1"/>
</dbReference>
<dbReference type="EMBL" id="JACAGK010000014">
    <property type="protein sequence ID" value="MDM1047935.1"/>
    <property type="molecule type" value="Genomic_DNA"/>
</dbReference>
<evidence type="ECO:0000256" key="3">
    <source>
        <dbReference type="ARBA" id="ARBA00022475"/>
    </source>
</evidence>
<feature type="transmembrane region" description="Helical" evidence="7">
    <location>
        <begin position="81"/>
        <end position="104"/>
    </location>
</feature>
<dbReference type="CDD" id="cd13127">
    <property type="entry name" value="MATE_tuaB_like"/>
    <property type="match status" value="1"/>
</dbReference>
<keyword evidence="6 7" id="KW-0472">Membrane</keyword>
<evidence type="ECO:0000256" key="6">
    <source>
        <dbReference type="ARBA" id="ARBA00023136"/>
    </source>
</evidence>
<feature type="transmembrane region" description="Helical" evidence="7">
    <location>
        <begin position="175"/>
        <end position="193"/>
    </location>
</feature>
<comment type="caution">
    <text evidence="8">The sequence shown here is derived from an EMBL/GenBank/DDBJ whole genome shotgun (WGS) entry which is preliminary data.</text>
</comment>
<feature type="transmembrane region" description="Helical" evidence="7">
    <location>
        <begin position="294"/>
        <end position="313"/>
    </location>
</feature>
<evidence type="ECO:0000256" key="4">
    <source>
        <dbReference type="ARBA" id="ARBA00022692"/>
    </source>
</evidence>
<feature type="transmembrane region" description="Helical" evidence="7">
    <location>
        <begin position="43"/>
        <end position="60"/>
    </location>
</feature>
<feature type="transmembrane region" description="Helical" evidence="7">
    <location>
        <begin position="445"/>
        <end position="465"/>
    </location>
</feature>
<keyword evidence="9" id="KW-1185">Reference proteome</keyword>
<evidence type="ECO:0000313" key="9">
    <source>
        <dbReference type="Proteomes" id="UP001170954"/>
    </source>
</evidence>
<comment type="subcellular location">
    <subcellularLocation>
        <location evidence="1">Cell membrane</location>
        <topology evidence="1">Multi-pass membrane protein</topology>
    </subcellularLocation>
</comment>
<sequence>MEKSFKSKTISGLFWTFLDNFVVKGISFATNIFLAKLLTPEDFGLIGTVTLFIAIANTLIDGGLTSSLIRSQNIDDSDYSTVFITNIFSSTILYVLLFTCAPLISSFYNLPILVDILRLYGLTFILSSLYAVQITILIKRLDFKRITLFNIPGVLIGAAVGIVSGYYGFGVWSIVYSYLSIQVVNALVFWLFADWKPSWVFSKTKFKAHFDFGYKLLLTGVLGNIFNNIYNIVLGKFFPIRHLGFFDRANTFSQYPTTVLIMMIGKVSFPILAEYQHDVDQLKDKFKQFVTYSLFAVSFVMISISFWGDIFFIKVLGNNWSSASSYFSIFCYAGVFLPLHSLNTNTLKVMGRTDLILKMEIIMKFIIVLVVFVAYFKGIQALVLSVLINAVILFFLNVYYVSKVIPYGVIEQSKDVFKILCLSLLLFATYHFFKRIIPNMNLSYVYMALLTLINGVLFLIAGKLLNFKQVDDLFQIAKTKLMRG</sequence>
<evidence type="ECO:0000256" key="1">
    <source>
        <dbReference type="ARBA" id="ARBA00004651"/>
    </source>
</evidence>
<evidence type="ECO:0000256" key="2">
    <source>
        <dbReference type="ARBA" id="ARBA00007430"/>
    </source>
</evidence>
<evidence type="ECO:0000256" key="7">
    <source>
        <dbReference type="SAM" id="Phobius"/>
    </source>
</evidence>
<dbReference type="Proteomes" id="UP001170954">
    <property type="component" value="Unassembled WGS sequence"/>
</dbReference>
<evidence type="ECO:0000313" key="8">
    <source>
        <dbReference type="EMBL" id="MDM1047935.1"/>
    </source>
</evidence>
<proteinExistence type="inferred from homology"/>
<protein>
    <submittedName>
        <fullName evidence="8">Lipopolysaccharide biosynthesis protein</fullName>
    </submittedName>
</protein>
<dbReference type="Pfam" id="PF13440">
    <property type="entry name" value="Polysacc_synt_3"/>
    <property type="match status" value="1"/>
</dbReference>
<feature type="transmembrane region" description="Helical" evidence="7">
    <location>
        <begin position="355"/>
        <end position="376"/>
    </location>
</feature>
<feature type="transmembrane region" description="Helical" evidence="7">
    <location>
        <begin position="214"/>
        <end position="233"/>
    </location>
</feature>
<dbReference type="InterPro" id="IPR050833">
    <property type="entry name" value="Poly_Biosynth_Transport"/>
</dbReference>
<gene>
    <name evidence="8" type="ORF">HX018_06760</name>
</gene>
<feature type="transmembrane region" description="Helical" evidence="7">
    <location>
        <begin position="382"/>
        <end position="401"/>
    </location>
</feature>
<reference evidence="8" key="1">
    <citation type="submission" date="2020-06" db="EMBL/GenBank/DDBJ databases">
        <authorList>
            <person name="Dong N."/>
        </authorList>
    </citation>
    <scope>NUCLEOTIDE SEQUENCE</scope>
    <source>
        <strain evidence="8">R1692</strain>
    </source>
</reference>
<organism evidence="8 9">
    <name type="scientific">Sphingobacterium hotanense</name>
    <dbReference type="NCBI Taxonomy" id="649196"/>
    <lineage>
        <taxon>Bacteria</taxon>
        <taxon>Pseudomonadati</taxon>
        <taxon>Bacteroidota</taxon>
        <taxon>Sphingobacteriia</taxon>
        <taxon>Sphingobacteriales</taxon>
        <taxon>Sphingobacteriaceae</taxon>
        <taxon>Sphingobacterium</taxon>
    </lineage>
</organism>
<name>A0ABT7NL02_9SPHI</name>
<dbReference type="PANTHER" id="PTHR30250:SF10">
    <property type="entry name" value="LIPOPOLYSACCHARIDE BIOSYNTHESIS PROTEIN WZXC"/>
    <property type="match status" value="1"/>
</dbReference>
<dbReference type="RefSeq" id="WP_286650918.1">
    <property type="nucleotide sequence ID" value="NZ_JACAGK010000014.1"/>
</dbReference>
<keyword evidence="5 7" id="KW-1133">Transmembrane helix</keyword>
<feature type="transmembrane region" description="Helical" evidence="7">
    <location>
        <begin position="253"/>
        <end position="273"/>
    </location>
</feature>
<feature type="transmembrane region" description="Helical" evidence="7">
    <location>
        <begin position="416"/>
        <end position="433"/>
    </location>
</feature>
<evidence type="ECO:0000256" key="5">
    <source>
        <dbReference type="ARBA" id="ARBA00022989"/>
    </source>
</evidence>
<accession>A0ABT7NL02</accession>
<comment type="similarity">
    <text evidence="2">Belongs to the polysaccharide synthase family.</text>
</comment>
<keyword evidence="4 7" id="KW-0812">Transmembrane</keyword>
<reference evidence="8" key="2">
    <citation type="journal article" date="2022" name="Sci. Total Environ.">
        <title>Prevalence, transmission, and molecular epidemiology of tet(X)-positive bacteria among humans, animals, and environmental niches in China: An epidemiological, and genomic-based study.</title>
        <authorList>
            <person name="Dong N."/>
            <person name="Zeng Y."/>
            <person name="Cai C."/>
            <person name="Sun C."/>
            <person name="Lu J."/>
            <person name="Liu C."/>
            <person name="Zhou H."/>
            <person name="Sun Q."/>
            <person name="Shu L."/>
            <person name="Wang H."/>
            <person name="Wang Y."/>
            <person name="Wang S."/>
            <person name="Wu C."/>
            <person name="Chan E.W."/>
            <person name="Chen G."/>
            <person name="Shen Z."/>
            <person name="Chen S."/>
            <person name="Zhang R."/>
        </authorList>
    </citation>
    <scope>NUCLEOTIDE SEQUENCE</scope>
    <source>
        <strain evidence="8">R1692</strain>
    </source>
</reference>
<feature type="transmembrane region" description="Helical" evidence="7">
    <location>
        <begin position="148"/>
        <end position="169"/>
    </location>
</feature>
<feature type="transmembrane region" description="Helical" evidence="7">
    <location>
        <begin position="12"/>
        <end position="37"/>
    </location>
</feature>
<keyword evidence="3" id="KW-1003">Cell membrane</keyword>